<dbReference type="EMBL" id="FUKI01000056">
    <property type="protein sequence ID" value="SJM90497.1"/>
    <property type="molecule type" value="Genomic_DNA"/>
</dbReference>
<dbReference type="AlphaFoldDB" id="A0A1R4H2M1"/>
<sequence length="67" mass="7117">METTAPFTGQPCATRTDGYHTDPAQPANAAHQAALLMAFQTNKSVSFTLDGCIYGNPKIIGVFVTNN</sequence>
<keyword evidence="3" id="KW-1185">Reference proteome</keyword>
<reference evidence="3" key="1">
    <citation type="submission" date="2017-02" db="EMBL/GenBank/DDBJ databases">
        <authorList>
            <person name="Daims H."/>
        </authorList>
    </citation>
    <scope>NUCLEOTIDE SEQUENCE [LARGE SCALE GENOMIC DNA]</scope>
</reference>
<organism evidence="2 3">
    <name type="scientific">Crenothrix polyspora</name>
    <dbReference type="NCBI Taxonomy" id="360316"/>
    <lineage>
        <taxon>Bacteria</taxon>
        <taxon>Pseudomonadati</taxon>
        <taxon>Pseudomonadota</taxon>
        <taxon>Gammaproteobacteria</taxon>
        <taxon>Methylococcales</taxon>
        <taxon>Crenotrichaceae</taxon>
        <taxon>Crenothrix</taxon>
    </lineage>
</organism>
<accession>A0A1R4H2M1</accession>
<feature type="compositionally biased region" description="Polar residues" evidence="1">
    <location>
        <begin position="1"/>
        <end position="13"/>
    </location>
</feature>
<evidence type="ECO:0000256" key="1">
    <source>
        <dbReference type="SAM" id="MobiDB-lite"/>
    </source>
</evidence>
<gene>
    <name evidence="2" type="ORF">CRENPOLYSF1_1490007</name>
</gene>
<evidence type="ECO:0000313" key="3">
    <source>
        <dbReference type="Proteomes" id="UP000195667"/>
    </source>
</evidence>
<feature type="region of interest" description="Disordered" evidence="1">
    <location>
        <begin position="1"/>
        <end position="24"/>
    </location>
</feature>
<evidence type="ECO:0000313" key="2">
    <source>
        <dbReference type="EMBL" id="SJM90497.1"/>
    </source>
</evidence>
<proteinExistence type="predicted"/>
<dbReference type="Proteomes" id="UP000195667">
    <property type="component" value="Unassembled WGS sequence"/>
</dbReference>
<name>A0A1R4H2M1_9GAMM</name>
<protein>
    <submittedName>
        <fullName evidence="2">Uncharacterized protein</fullName>
    </submittedName>
</protein>